<keyword evidence="1" id="KW-0472">Membrane</keyword>
<feature type="transmembrane region" description="Helical" evidence="1">
    <location>
        <begin position="253"/>
        <end position="275"/>
    </location>
</feature>
<feature type="transmembrane region" description="Helical" evidence="1">
    <location>
        <begin position="480"/>
        <end position="498"/>
    </location>
</feature>
<accession>A0ABT3FNJ6</accession>
<feature type="transmembrane region" description="Helical" evidence="1">
    <location>
        <begin position="12"/>
        <end position="33"/>
    </location>
</feature>
<evidence type="ECO:0000256" key="1">
    <source>
        <dbReference type="SAM" id="Phobius"/>
    </source>
</evidence>
<proteinExistence type="predicted"/>
<evidence type="ECO:0000313" key="3">
    <source>
        <dbReference type="Proteomes" id="UP001207930"/>
    </source>
</evidence>
<keyword evidence="3" id="KW-1185">Reference proteome</keyword>
<name>A0ABT3FNJ6_9BACT</name>
<feature type="transmembrane region" description="Helical" evidence="1">
    <location>
        <begin position="380"/>
        <end position="397"/>
    </location>
</feature>
<feature type="transmembrane region" description="Helical" evidence="1">
    <location>
        <begin position="756"/>
        <end position="777"/>
    </location>
</feature>
<feature type="transmembrane region" description="Helical" evidence="1">
    <location>
        <begin position="331"/>
        <end position="350"/>
    </location>
</feature>
<feature type="transmembrane region" description="Helical" evidence="1">
    <location>
        <begin position="124"/>
        <end position="145"/>
    </location>
</feature>
<feature type="transmembrane region" description="Helical" evidence="1">
    <location>
        <begin position="505"/>
        <end position="527"/>
    </location>
</feature>
<feature type="transmembrane region" description="Helical" evidence="1">
    <location>
        <begin position="357"/>
        <end position="374"/>
    </location>
</feature>
<organism evidence="2 3">
    <name type="scientific">Luteolibacter flavescens</name>
    <dbReference type="NCBI Taxonomy" id="1859460"/>
    <lineage>
        <taxon>Bacteria</taxon>
        <taxon>Pseudomonadati</taxon>
        <taxon>Verrucomicrobiota</taxon>
        <taxon>Verrucomicrobiia</taxon>
        <taxon>Verrucomicrobiales</taxon>
        <taxon>Verrucomicrobiaceae</taxon>
        <taxon>Luteolibacter</taxon>
    </lineage>
</organism>
<evidence type="ECO:0000313" key="2">
    <source>
        <dbReference type="EMBL" id="MCW1885147.1"/>
    </source>
</evidence>
<feature type="transmembrane region" description="Helical" evidence="1">
    <location>
        <begin position="201"/>
        <end position="233"/>
    </location>
</feature>
<evidence type="ECO:0008006" key="4">
    <source>
        <dbReference type="Google" id="ProtNLM"/>
    </source>
</evidence>
<reference evidence="2 3" key="1">
    <citation type="submission" date="2022-10" db="EMBL/GenBank/DDBJ databases">
        <title>Luteolibacter flavescens strain MCCC 1K03193, whole genome shotgun sequencing project.</title>
        <authorList>
            <person name="Zhao G."/>
            <person name="Shen L."/>
        </authorList>
    </citation>
    <scope>NUCLEOTIDE SEQUENCE [LARGE SCALE GENOMIC DNA]</scope>
    <source>
        <strain evidence="2 3">MCCC 1K03193</strain>
    </source>
</reference>
<protein>
    <recommendedName>
        <fullName evidence="4">YfhO family protein</fullName>
    </recommendedName>
</protein>
<dbReference type="Proteomes" id="UP001207930">
    <property type="component" value="Unassembled WGS sequence"/>
</dbReference>
<sequence length="787" mass="86520">METKDTSPRRKHTLVCACICVAAVLAWFSPWWLGGKVLAPLDVMHEMMQPWRGTDTEVAVKNHFVVDAVDNYLTYRITAADSYHQEGWLGWSTLTYGGTHQYANTMALYYDWTMQLHRWFDFWTAWHLGLIGQFLLASLGMLLFLRGRNIGPLWSTCGALAYAANTQFIIWIYHRWALSAFCWVPWILWAVDCYKRGRKPMWALVPAFIAMGFLGGSLQHSAFVALVVAALWGEEAIKAGRSWARQAQVLGRYVAWGVLGTGMAAMLLLPAIAAYRESSALGLHSTANMGLYPKGMLQPVLNLIAYAAQVFPSVVGRPSTMDALKVLKSELFFVAYFGSLPVLIAFLACFRKNVPPLARLLILIGLLLPLTPMVKYLYQRMLLVWIVGGIFAFADFMQRSGPTTRLRIAKLAGIGAGAVVVLWTLASIGLAMKRGQVTEMLHGKFLNDGGGGAFGLFKPWMQGRLDGFVNDCLIWSPQQLVPLALLFISLGGLALTASISDKRRLAGSGIVAVAMLAELMVFSSRWVTWSDLAKYPLFPVTPEAAALQQHVKKDDRIFTSIKSLETHMAETPFVPNTLTAYGIATIGGFDSIAKDGMLSPATLKADPRTLGRAGVTHIVTAPGNAPQEPAWEKVWSSDVMELYRNHDAVPRYMGFTSDGAKDAFLGNEEASNGMALRETLGRENMRSIEVPAGTRWIRIAENEGSGWKYRVAGSTEAWHPVLRAPDASMLLPLDHLPTGQPTTVVMEYDPPLRRTGFIISAAALVLTLAGAVIASMARIRTRSLGTA</sequence>
<feature type="transmembrane region" description="Helical" evidence="1">
    <location>
        <begin position="176"/>
        <end position="194"/>
    </location>
</feature>
<keyword evidence="1" id="KW-0812">Transmembrane</keyword>
<feature type="transmembrane region" description="Helical" evidence="1">
    <location>
        <begin position="409"/>
        <end position="432"/>
    </location>
</feature>
<gene>
    <name evidence="2" type="ORF">OKA04_10445</name>
</gene>
<comment type="caution">
    <text evidence="2">The sequence shown here is derived from an EMBL/GenBank/DDBJ whole genome shotgun (WGS) entry which is preliminary data.</text>
</comment>
<keyword evidence="1" id="KW-1133">Transmembrane helix</keyword>
<dbReference type="EMBL" id="JAPDDS010000005">
    <property type="protein sequence ID" value="MCW1885147.1"/>
    <property type="molecule type" value="Genomic_DNA"/>
</dbReference>